<dbReference type="GO" id="GO:0016787">
    <property type="term" value="F:hydrolase activity"/>
    <property type="evidence" value="ECO:0007669"/>
    <property type="project" value="UniProtKB-KW"/>
</dbReference>
<feature type="domain" description="PHP" evidence="1">
    <location>
        <begin position="5"/>
        <end position="44"/>
    </location>
</feature>
<organism evidence="2 3">
    <name type="scientific">Kribbella sandramycini</name>
    <dbReference type="NCBI Taxonomy" id="60450"/>
    <lineage>
        <taxon>Bacteria</taxon>
        <taxon>Bacillati</taxon>
        <taxon>Actinomycetota</taxon>
        <taxon>Actinomycetes</taxon>
        <taxon>Propionibacteriales</taxon>
        <taxon>Kribbellaceae</taxon>
        <taxon>Kribbella</taxon>
    </lineage>
</organism>
<dbReference type="EMBL" id="JACHKF010000001">
    <property type="protein sequence ID" value="MBB6571306.1"/>
    <property type="molecule type" value="Genomic_DNA"/>
</dbReference>
<evidence type="ECO:0000259" key="1">
    <source>
        <dbReference type="Pfam" id="PF02811"/>
    </source>
</evidence>
<reference evidence="2 3" key="1">
    <citation type="submission" date="2020-08" db="EMBL/GenBank/DDBJ databases">
        <title>Sequencing the genomes of 1000 actinobacteria strains.</title>
        <authorList>
            <person name="Klenk H.-P."/>
        </authorList>
    </citation>
    <scope>NUCLEOTIDE SEQUENCE [LARGE SCALE GENOMIC DNA]</scope>
    <source>
        <strain evidence="2 3">DSM 15626</strain>
    </source>
</reference>
<evidence type="ECO:0000313" key="2">
    <source>
        <dbReference type="EMBL" id="MBB6571306.1"/>
    </source>
</evidence>
<dbReference type="Pfam" id="PF02811">
    <property type="entry name" value="PHP"/>
    <property type="match status" value="1"/>
</dbReference>
<gene>
    <name evidence="2" type="ORF">HNR71_006943</name>
</gene>
<protein>
    <submittedName>
        <fullName evidence="2">Histidinol phosphatase-like PHP family hydrolase</fullName>
    </submittedName>
</protein>
<name>A0A841STG5_9ACTN</name>
<accession>A0A841STG5</accession>
<dbReference type="AlphaFoldDB" id="A0A841STG5"/>
<comment type="caution">
    <text evidence="2">The sequence shown here is derived from an EMBL/GenBank/DDBJ whole genome shotgun (WGS) entry which is preliminary data.</text>
</comment>
<dbReference type="InterPro" id="IPR004013">
    <property type="entry name" value="PHP_dom"/>
</dbReference>
<dbReference type="RefSeq" id="WP_202886342.1">
    <property type="nucleotide sequence ID" value="NZ_BAAAGT010000015.1"/>
</dbReference>
<evidence type="ECO:0000313" key="3">
    <source>
        <dbReference type="Proteomes" id="UP000553957"/>
    </source>
</evidence>
<dbReference type="Gene3D" id="3.20.20.140">
    <property type="entry name" value="Metal-dependent hydrolases"/>
    <property type="match status" value="1"/>
</dbReference>
<proteinExistence type="predicted"/>
<dbReference type="Proteomes" id="UP000553957">
    <property type="component" value="Unassembled WGS sequence"/>
</dbReference>
<keyword evidence="2" id="KW-0378">Hydrolase</keyword>
<sequence length="64" mass="7034">MLPADSHVHSEWSWDADDGAMAATCARAVELGLPALTFTDHADFTPGLWTTYRRLGSPWSPSRC</sequence>
<dbReference type="SUPFAM" id="SSF89550">
    <property type="entry name" value="PHP domain-like"/>
    <property type="match status" value="1"/>
</dbReference>
<dbReference type="InterPro" id="IPR016195">
    <property type="entry name" value="Pol/histidinol_Pase-like"/>
</dbReference>